<dbReference type="RefSeq" id="WP_246135393.1">
    <property type="nucleotide sequence ID" value="NZ_BJZO01000014.1"/>
</dbReference>
<evidence type="ECO:0000313" key="2">
    <source>
        <dbReference type="EMBL" id="GEO80716.1"/>
    </source>
</evidence>
<accession>A0A512H5F9</accession>
<protein>
    <submittedName>
        <fullName evidence="2">Uncharacterized protein</fullName>
    </submittedName>
</protein>
<name>A0A512H5F9_9PROT</name>
<feature type="region of interest" description="Disordered" evidence="1">
    <location>
        <begin position="1"/>
        <end position="38"/>
    </location>
</feature>
<comment type="caution">
    <text evidence="2">The sequence shown here is derived from an EMBL/GenBank/DDBJ whole genome shotgun (WGS) entry which is preliminary data.</text>
</comment>
<evidence type="ECO:0000313" key="3">
    <source>
        <dbReference type="Proteomes" id="UP000321567"/>
    </source>
</evidence>
<proteinExistence type="predicted"/>
<gene>
    <name evidence="2" type="ORF">ROR02_08470</name>
</gene>
<feature type="compositionally biased region" description="Polar residues" evidence="1">
    <location>
        <begin position="12"/>
        <end position="22"/>
    </location>
</feature>
<sequence length="93" mass="10138">MDAFDDDFLPNLDQSDLGSRTEPNPEDVRSEDDSDTPDRIRGLWEALAYLEGEASRVGGSEVGVLIGCARLALERHWGGVAPPEPGQRMAGFH</sequence>
<dbReference type="EMBL" id="BJZO01000014">
    <property type="protein sequence ID" value="GEO80716.1"/>
    <property type="molecule type" value="Genomic_DNA"/>
</dbReference>
<evidence type="ECO:0000256" key="1">
    <source>
        <dbReference type="SAM" id="MobiDB-lite"/>
    </source>
</evidence>
<dbReference type="AlphaFoldDB" id="A0A512H5F9"/>
<dbReference type="Proteomes" id="UP000321567">
    <property type="component" value="Unassembled WGS sequence"/>
</dbReference>
<reference evidence="2 3" key="1">
    <citation type="submission" date="2019-07" db="EMBL/GenBank/DDBJ databases">
        <title>Whole genome shotgun sequence of Rhodospirillum oryzae NBRC 107573.</title>
        <authorList>
            <person name="Hosoyama A."/>
            <person name="Uohara A."/>
            <person name="Ohji S."/>
            <person name="Ichikawa N."/>
        </authorList>
    </citation>
    <scope>NUCLEOTIDE SEQUENCE [LARGE SCALE GENOMIC DNA]</scope>
    <source>
        <strain evidence="2 3">NBRC 107573</strain>
    </source>
</reference>
<keyword evidence="3" id="KW-1185">Reference proteome</keyword>
<organism evidence="2 3">
    <name type="scientific">Pararhodospirillum oryzae</name>
    <dbReference type="NCBI Taxonomy" id="478448"/>
    <lineage>
        <taxon>Bacteria</taxon>
        <taxon>Pseudomonadati</taxon>
        <taxon>Pseudomonadota</taxon>
        <taxon>Alphaproteobacteria</taxon>
        <taxon>Rhodospirillales</taxon>
        <taxon>Rhodospirillaceae</taxon>
        <taxon>Pararhodospirillum</taxon>
    </lineage>
</organism>